<dbReference type="AlphaFoldDB" id="A0A5E7FWA4"/>
<dbReference type="OrthoDB" id="6749953at2"/>
<dbReference type="EMBL" id="CABVHY010000051">
    <property type="protein sequence ID" value="VVO43515.1"/>
    <property type="molecule type" value="Genomic_DNA"/>
</dbReference>
<reference evidence="3 4" key="1">
    <citation type="submission" date="2019-09" db="EMBL/GenBank/DDBJ databases">
        <authorList>
            <person name="Chandra G."/>
            <person name="Truman W A."/>
        </authorList>
    </citation>
    <scope>NUCLEOTIDE SEQUENCE [LARGE SCALE GENOMIC DNA]</scope>
    <source>
        <strain evidence="3">PS723</strain>
    </source>
</reference>
<evidence type="ECO:0000313" key="3">
    <source>
        <dbReference type="EMBL" id="VVO43515.1"/>
    </source>
</evidence>
<protein>
    <submittedName>
        <fullName evidence="3">Uncharacterized protein</fullName>
    </submittedName>
</protein>
<feature type="region of interest" description="Disordered" evidence="2">
    <location>
        <begin position="1"/>
        <end position="22"/>
    </location>
</feature>
<gene>
    <name evidence="3" type="ORF">PS723_06193</name>
</gene>
<proteinExistence type="predicted"/>
<feature type="compositionally biased region" description="Polar residues" evidence="2">
    <location>
        <begin position="489"/>
        <end position="501"/>
    </location>
</feature>
<evidence type="ECO:0000256" key="2">
    <source>
        <dbReference type="SAM" id="MobiDB-lite"/>
    </source>
</evidence>
<keyword evidence="1" id="KW-0843">Virulence</keyword>
<evidence type="ECO:0000256" key="1">
    <source>
        <dbReference type="ARBA" id="ARBA00023026"/>
    </source>
</evidence>
<evidence type="ECO:0000313" key="4">
    <source>
        <dbReference type="Proteomes" id="UP000379480"/>
    </source>
</evidence>
<dbReference type="Pfam" id="PF03538">
    <property type="entry name" value="VRP1"/>
    <property type="match status" value="1"/>
</dbReference>
<name>A0A5E7FWA4_PSEFL</name>
<organism evidence="3 4">
    <name type="scientific">Pseudomonas fluorescens</name>
    <dbReference type="NCBI Taxonomy" id="294"/>
    <lineage>
        <taxon>Bacteria</taxon>
        <taxon>Pseudomonadati</taxon>
        <taxon>Pseudomonadota</taxon>
        <taxon>Gammaproteobacteria</taxon>
        <taxon>Pseudomonadales</taxon>
        <taxon>Pseudomonadaceae</taxon>
        <taxon>Pseudomonas</taxon>
    </lineage>
</organism>
<feature type="region of interest" description="Disordered" evidence="2">
    <location>
        <begin position="489"/>
        <end position="509"/>
    </location>
</feature>
<sequence>MDGEQNSLVHSLVETDGQPRKGRMSFKTAMQKMGFTSVFDIIRLPRAEFAEQLARLSDADAHQAYDNAMGYAQQIARLYREHQISSGAPQHLGQRTGVRALLEIGPGYQNLFGESWDEFCKTGALAAVDGPVAYLNTLYTFIKELEASSKDDRRVVLDKRRPDIKELLINEDTTNTPIPMLNIVNEVLTQTIQSHLKKDIYEELASRRYPFEFPYNLYHHQCLLGLTAEKPGLGELNYRVSMLLPLTQNADNAYGQVLTNPSVEAQRLLSGLSTEQQTLLIERSLFTTFYLSSADLSTGWASPGTTYIRPHHAWGSCFLLPSPQPDMGTVEPAADTPGTVAEGTNLAQVNFFKAGDTTPKAVTLKLNSYVLSNDTFWQFNYLHGATSTNTGSFIQFKEALPSPPESGYRATFYVVTSTQSSGVAKQSLTLTLDNQYTLTDLESNFFTEHYGLTALKDPTLGLIELNQFMQRTSLNAEQAEALLSQRTQFPRLSPNCPSTHPQHAGMPDPKDPTKKILPFPHASHYGACYVNGTGSDLYDSTATSLYGETHADRFDNSMGLEEVNYGTADNKIIVWYLSKTSLNRFDRLQRMIRLQRWTGIPFAELDTLIISAMRAEGERNLGLELNTNTLRALGVYRYLEQRFGIKPQEFAALLHDLSPYAIGDRLPLFDEVFNRVKLFDTALVLDQTPFTLDKPDAASQKTLLQLCAGLRLQPTEDSLLPLVKQTNEHFTSLKRDLSTVTSIYRQARIARMLDLSPVDFLALADLLGGAAYKTALTTGLLASRNTPADNAPDILDILMQMVWAVDWLKESQQSVPQLRQLIQRDADNAPPTQTLKDRVTRLVMETPNSLVTEQQLKALNLPANEDKKPASRDFGDVIDWFKLLQDDKGAAPKKPVIDAKGLVCTLPFTSSDETSTQLQAAVKNLIAPLKLVDAVKQQCLEKLSNLLLKAHDQQAHLIEGLLQEIGQLPIDRAVTVVHWAKTTVNALLTAALGAKPEPQKPIDDSKLQALIALLQPVFGHAQASRQLHLSNNALRLFVVSPAWLGLDDYPPATTPLSLANLYLLERFTHWLNTQKQPEEKLLNYFSIANPPSAQLKNKALRKAVNEDAASYLATLLEWNAQEITVLSKTLPDERARSMAHIDWLRRCQAACKASGLSAAALLLATHLNEHSTLADWKPVGEAVMAASHASR</sequence>
<dbReference type="InterPro" id="IPR018003">
    <property type="entry name" value="Insecticidal_toxin/plasmid_vir"/>
</dbReference>
<dbReference type="Proteomes" id="UP000379480">
    <property type="component" value="Unassembled WGS sequence"/>
</dbReference>
<accession>A0A5E7FWA4</accession>